<accession>T1CG33</accession>
<protein>
    <submittedName>
        <fullName evidence="1">Cytoplasmic protein</fullName>
    </submittedName>
</protein>
<gene>
    <name evidence="1" type="ORF">B1A_08570</name>
</gene>
<evidence type="ECO:0000313" key="1">
    <source>
        <dbReference type="EMBL" id="EQD65214.1"/>
    </source>
</evidence>
<dbReference type="AlphaFoldDB" id="T1CG33"/>
<reference evidence="1" key="2">
    <citation type="journal article" date="2014" name="ISME J.">
        <title>Microbial stratification in low pH oxic and suboxic macroscopic growths along an acid mine drainage.</title>
        <authorList>
            <person name="Mendez-Garcia C."/>
            <person name="Mesa V."/>
            <person name="Sprenger R.R."/>
            <person name="Richter M."/>
            <person name="Diez M.S."/>
            <person name="Solano J."/>
            <person name="Bargiela R."/>
            <person name="Golyshina O.V."/>
            <person name="Manteca A."/>
            <person name="Ramos J.L."/>
            <person name="Gallego J.R."/>
            <person name="Llorente I."/>
            <person name="Martins Dos Santos V.A."/>
            <person name="Jensen O.N."/>
            <person name="Pelaez A.I."/>
            <person name="Sanchez J."/>
            <person name="Ferrer M."/>
        </authorList>
    </citation>
    <scope>NUCLEOTIDE SEQUENCE</scope>
</reference>
<proteinExistence type="predicted"/>
<sequence length="86" mass="10116">MPAQSFPKVTDISFLSREVVRSTFMEDLRLFLKSEVEETRLQFDWRDDQRDPTGKYVVDCRINSMKRPLLVYGLPNEEKMNVATIS</sequence>
<comment type="caution">
    <text evidence="1">The sequence shown here is derived from an EMBL/GenBank/DDBJ whole genome shotgun (WGS) entry which is preliminary data.</text>
</comment>
<reference evidence="1" key="1">
    <citation type="submission" date="2013-08" db="EMBL/GenBank/DDBJ databases">
        <authorList>
            <person name="Mendez C."/>
            <person name="Richter M."/>
            <person name="Ferrer M."/>
            <person name="Sanchez J."/>
        </authorList>
    </citation>
    <scope>NUCLEOTIDE SEQUENCE</scope>
</reference>
<dbReference type="EMBL" id="AUZX01006118">
    <property type="protein sequence ID" value="EQD65214.1"/>
    <property type="molecule type" value="Genomic_DNA"/>
</dbReference>
<organism evidence="1">
    <name type="scientific">mine drainage metagenome</name>
    <dbReference type="NCBI Taxonomy" id="410659"/>
    <lineage>
        <taxon>unclassified sequences</taxon>
        <taxon>metagenomes</taxon>
        <taxon>ecological metagenomes</taxon>
    </lineage>
</organism>
<name>T1CG33_9ZZZZ</name>